<keyword evidence="8" id="KW-1185">Reference proteome</keyword>
<dbReference type="AlphaFoldDB" id="A0A9W6NCL9"/>
<keyword evidence="2" id="KW-0805">Transcription regulation</keyword>
<organism evidence="7 8">
    <name type="scientific">Ancylobacter defluvii</name>
    <dbReference type="NCBI Taxonomy" id="1282440"/>
    <lineage>
        <taxon>Bacteria</taxon>
        <taxon>Pseudomonadati</taxon>
        <taxon>Pseudomonadota</taxon>
        <taxon>Alphaproteobacteria</taxon>
        <taxon>Hyphomicrobiales</taxon>
        <taxon>Xanthobacteraceae</taxon>
        <taxon>Ancylobacter</taxon>
    </lineage>
</organism>
<evidence type="ECO:0000313" key="8">
    <source>
        <dbReference type="Proteomes" id="UP001143330"/>
    </source>
</evidence>
<evidence type="ECO:0000256" key="3">
    <source>
        <dbReference type="ARBA" id="ARBA00023125"/>
    </source>
</evidence>
<evidence type="ECO:0000256" key="4">
    <source>
        <dbReference type="ARBA" id="ARBA00023163"/>
    </source>
</evidence>
<dbReference type="PROSITE" id="PS50977">
    <property type="entry name" value="HTH_TETR_2"/>
    <property type="match status" value="1"/>
</dbReference>
<evidence type="ECO:0000256" key="1">
    <source>
        <dbReference type="ARBA" id="ARBA00022491"/>
    </source>
</evidence>
<sequence length="243" mass="26594">MHRLRRWPDLPHAPRAAARDMSRRHYHRGTEAGRRHDLIEATLDSISEAGLQGATVRQIAVKAGVTPGLIRHYFASKEVILQEAYKVVIARLTEKAKAVTGTPEERLRAFILINLTEPVANSRSLSLWASFISRVGVDPALAAIHREGYLSFRHTLEALLADFLVARGEAADPARCRALAIAVNGILDGLWLEGCLAGELFEDSELVSIAFSSIGALIGHPIGPPAATEQDRKDPDALCLHHR</sequence>
<dbReference type="PRINTS" id="PR00455">
    <property type="entry name" value="HTHTETR"/>
</dbReference>
<dbReference type="InterPro" id="IPR001647">
    <property type="entry name" value="HTH_TetR"/>
</dbReference>
<reference evidence="7" key="2">
    <citation type="submission" date="2023-01" db="EMBL/GenBank/DDBJ databases">
        <authorList>
            <person name="Sun Q."/>
            <person name="Evtushenko L."/>
        </authorList>
    </citation>
    <scope>NUCLEOTIDE SEQUENCE</scope>
    <source>
        <strain evidence="7">VKM B-2789</strain>
    </source>
</reference>
<dbReference type="InterPro" id="IPR036271">
    <property type="entry name" value="Tet_transcr_reg_TetR-rel_C_sf"/>
</dbReference>
<dbReference type="InterPro" id="IPR050109">
    <property type="entry name" value="HTH-type_TetR-like_transc_reg"/>
</dbReference>
<reference evidence="7" key="1">
    <citation type="journal article" date="2014" name="Int. J. Syst. Evol. Microbiol.">
        <title>Complete genome sequence of Corynebacterium casei LMG S-19264T (=DSM 44701T), isolated from a smear-ripened cheese.</title>
        <authorList>
            <consortium name="US DOE Joint Genome Institute (JGI-PGF)"/>
            <person name="Walter F."/>
            <person name="Albersmeier A."/>
            <person name="Kalinowski J."/>
            <person name="Ruckert C."/>
        </authorList>
    </citation>
    <scope>NUCLEOTIDE SEQUENCE</scope>
    <source>
        <strain evidence="7">VKM B-2789</strain>
    </source>
</reference>
<dbReference type="PROSITE" id="PS01081">
    <property type="entry name" value="HTH_TETR_1"/>
    <property type="match status" value="1"/>
</dbReference>
<dbReference type="Gene3D" id="1.10.357.10">
    <property type="entry name" value="Tetracycline Repressor, domain 2"/>
    <property type="match status" value="1"/>
</dbReference>
<protein>
    <recommendedName>
        <fullName evidence="6">HTH tetR-type domain-containing protein</fullName>
    </recommendedName>
</protein>
<dbReference type="EMBL" id="BSFM01000017">
    <property type="protein sequence ID" value="GLK85782.1"/>
    <property type="molecule type" value="Genomic_DNA"/>
</dbReference>
<dbReference type="GO" id="GO:0000976">
    <property type="term" value="F:transcription cis-regulatory region binding"/>
    <property type="evidence" value="ECO:0007669"/>
    <property type="project" value="TreeGrafter"/>
</dbReference>
<gene>
    <name evidence="7" type="ORF">GCM10017653_38520</name>
</gene>
<dbReference type="Proteomes" id="UP001143330">
    <property type="component" value="Unassembled WGS sequence"/>
</dbReference>
<dbReference type="SUPFAM" id="SSF46689">
    <property type="entry name" value="Homeodomain-like"/>
    <property type="match status" value="1"/>
</dbReference>
<comment type="caution">
    <text evidence="7">The sequence shown here is derived from an EMBL/GenBank/DDBJ whole genome shotgun (WGS) entry which is preliminary data.</text>
</comment>
<evidence type="ECO:0000256" key="2">
    <source>
        <dbReference type="ARBA" id="ARBA00023015"/>
    </source>
</evidence>
<name>A0A9W6NCL9_9HYPH</name>
<feature type="DNA-binding region" description="H-T-H motif" evidence="5">
    <location>
        <begin position="55"/>
        <end position="74"/>
    </location>
</feature>
<keyword evidence="1" id="KW-0678">Repressor</keyword>
<feature type="domain" description="HTH tetR-type" evidence="6">
    <location>
        <begin position="32"/>
        <end position="92"/>
    </location>
</feature>
<dbReference type="Pfam" id="PF00440">
    <property type="entry name" value="TetR_N"/>
    <property type="match status" value="1"/>
</dbReference>
<dbReference type="GO" id="GO:0003700">
    <property type="term" value="F:DNA-binding transcription factor activity"/>
    <property type="evidence" value="ECO:0007669"/>
    <property type="project" value="TreeGrafter"/>
</dbReference>
<dbReference type="SUPFAM" id="SSF48498">
    <property type="entry name" value="Tetracyclin repressor-like, C-terminal domain"/>
    <property type="match status" value="1"/>
</dbReference>
<keyword evidence="3 5" id="KW-0238">DNA-binding</keyword>
<dbReference type="Pfam" id="PF13977">
    <property type="entry name" value="TetR_C_6"/>
    <property type="match status" value="1"/>
</dbReference>
<evidence type="ECO:0000259" key="6">
    <source>
        <dbReference type="PROSITE" id="PS50977"/>
    </source>
</evidence>
<evidence type="ECO:0000256" key="5">
    <source>
        <dbReference type="PROSITE-ProRule" id="PRU00335"/>
    </source>
</evidence>
<dbReference type="InterPro" id="IPR023772">
    <property type="entry name" value="DNA-bd_HTH_TetR-type_CS"/>
</dbReference>
<proteinExistence type="predicted"/>
<keyword evidence="4" id="KW-0804">Transcription</keyword>
<dbReference type="PANTHER" id="PTHR30055:SF228">
    <property type="entry name" value="TRANSCRIPTIONAL REGULATOR-RELATED"/>
    <property type="match status" value="1"/>
</dbReference>
<dbReference type="InterPro" id="IPR039538">
    <property type="entry name" value="BetI_C"/>
</dbReference>
<accession>A0A9W6NCL9</accession>
<dbReference type="InterPro" id="IPR009057">
    <property type="entry name" value="Homeodomain-like_sf"/>
</dbReference>
<evidence type="ECO:0000313" key="7">
    <source>
        <dbReference type="EMBL" id="GLK85782.1"/>
    </source>
</evidence>
<dbReference type="PANTHER" id="PTHR30055">
    <property type="entry name" value="HTH-TYPE TRANSCRIPTIONAL REGULATOR RUTR"/>
    <property type="match status" value="1"/>
</dbReference>